<organism evidence="1 2">
    <name type="scientific">Frankliniella fusca</name>
    <dbReference type="NCBI Taxonomy" id="407009"/>
    <lineage>
        <taxon>Eukaryota</taxon>
        <taxon>Metazoa</taxon>
        <taxon>Ecdysozoa</taxon>
        <taxon>Arthropoda</taxon>
        <taxon>Hexapoda</taxon>
        <taxon>Insecta</taxon>
        <taxon>Pterygota</taxon>
        <taxon>Neoptera</taxon>
        <taxon>Paraneoptera</taxon>
        <taxon>Thysanoptera</taxon>
        <taxon>Terebrantia</taxon>
        <taxon>Thripoidea</taxon>
        <taxon>Thripidae</taxon>
        <taxon>Frankliniella</taxon>
    </lineage>
</organism>
<name>A0AAE1HC01_9NEOP</name>
<evidence type="ECO:0000313" key="1">
    <source>
        <dbReference type="EMBL" id="KAK3918493.1"/>
    </source>
</evidence>
<dbReference type="Proteomes" id="UP001219518">
    <property type="component" value="Unassembled WGS sequence"/>
</dbReference>
<dbReference type="AlphaFoldDB" id="A0AAE1HC01"/>
<evidence type="ECO:0000313" key="2">
    <source>
        <dbReference type="Proteomes" id="UP001219518"/>
    </source>
</evidence>
<gene>
    <name evidence="1" type="ORF">KUF71_007753</name>
</gene>
<feature type="non-terminal residue" evidence="1">
    <location>
        <position position="86"/>
    </location>
</feature>
<reference evidence="1" key="2">
    <citation type="journal article" date="2023" name="BMC Genomics">
        <title>Pest status, molecular evolution, and epigenetic factors derived from the genome assembly of Frankliniella fusca, a thysanopteran phytovirus vector.</title>
        <authorList>
            <person name="Catto M.A."/>
            <person name="Labadie P.E."/>
            <person name="Jacobson A.L."/>
            <person name="Kennedy G.G."/>
            <person name="Srinivasan R."/>
            <person name="Hunt B.G."/>
        </authorList>
    </citation>
    <scope>NUCLEOTIDE SEQUENCE</scope>
    <source>
        <strain evidence="1">PL_HMW_Pooled</strain>
    </source>
</reference>
<accession>A0AAE1HC01</accession>
<reference evidence="1" key="1">
    <citation type="submission" date="2021-07" db="EMBL/GenBank/DDBJ databases">
        <authorList>
            <person name="Catto M.A."/>
            <person name="Jacobson A."/>
            <person name="Kennedy G."/>
            <person name="Labadie P."/>
            <person name="Hunt B.G."/>
            <person name="Srinivasan R."/>
        </authorList>
    </citation>
    <scope>NUCLEOTIDE SEQUENCE</scope>
    <source>
        <strain evidence="1">PL_HMW_Pooled</strain>
        <tissue evidence="1">Head</tissue>
    </source>
</reference>
<proteinExistence type="predicted"/>
<dbReference type="EMBL" id="JAHWGI010000943">
    <property type="protein sequence ID" value="KAK3918493.1"/>
    <property type="molecule type" value="Genomic_DNA"/>
</dbReference>
<comment type="caution">
    <text evidence="1">The sequence shown here is derived from an EMBL/GenBank/DDBJ whole genome shotgun (WGS) entry which is preliminary data.</text>
</comment>
<sequence length="86" mass="10061">MGAASGIDRDRFDELSDKIVELFDTEAKATWYETGKKTGELVVRRRLRYKFYSVRRGLISSGLVQRKTKEKRVVNQQQADFAKFDR</sequence>
<keyword evidence="2" id="KW-1185">Reference proteome</keyword>
<protein>
    <submittedName>
        <fullName evidence="1">Catalase-peroxidase</fullName>
    </submittedName>
</protein>